<dbReference type="Pfam" id="PF10082">
    <property type="entry name" value="BBP2_2"/>
    <property type="match status" value="1"/>
</dbReference>
<protein>
    <recommendedName>
        <fullName evidence="6">DUF560 domain-containing protein</fullName>
    </recommendedName>
</protein>
<organism evidence="2 5">
    <name type="scientific">Pseudidiomarina terrestris</name>
    <dbReference type="NCBI Taxonomy" id="2820060"/>
    <lineage>
        <taxon>Bacteria</taxon>
        <taxon>Pseudomonadati</taxon>
        <taxon>Pseudomonadota</taxon>
        <taxon>Gammaproteobacteria</taxon>
        <taxon>Alteromonadales</taxon>
        <taxon>Idiomarinaceae</taxon>
        <taxon>Pseudidiomarina</taxon>
    </lineage>
</organism>
<dbReference type="AlphaFoldDB" id="A0AAW7QZC5"/>
<dbReference type="Proteomes" id="UP001169492">
    <property type="component" value="Unassembled WGS sequence"/>
</dbReference>
<keyword evidence="1" id="KW-0732">Signal</keyword>
<name>A0AAW7QZC5_9GAMM</name>
<comment type="caution">
    <text evidence="2">The sequence shown here is derived from an EMBL/GenBank/DDBJ whole genome shotgun (WGS) entry which is preliminary data.</text>
</comment>
<dbReference type="EMBL" id="JAGGJC010000002">
    <property type="protein sequence ID" value="MDN7129750.1"/>
    <property type="molecule type" value="Genomic_DNA"/>
</dbReference>
<evidence type="ECO:0000313" key="4">
    <source>
        <dbReference type="Proteomes" id="UP001169491"/>
    </source>
</evidence>
<feature type="signal peptide" evidence="1">
    <location>
        <begin position="1"/>
        <end position="20"/>
    </location>
</feature>
<reference evidence="4 5" key="1">
    <citation type="submission" date="2021-03" db="EMBL/GenBank/DDBJ databases">
        <title>Pseudidiomarina terrestris, a new bacterium isolated from saline soil.</title>
        <authorList>
            <person name="Galisteo C."/>
            <person name="De La Haba R."/>
            <person name="Sanchez-Porro C."/>
            <person name="Ventosa A."/>
        </authorList>
    </citation>
    <scope>NUCLEOTIDE SEQUENCE [LARGE SCALE GENOMIC DNA]</scope>
    <source>
        <strain evidence="2 5">1APP75-32.1</strain>
        <strain evidence="4">1APR75-15</strain>
        <strain evidence="3">1ASR75-15</strain>
    </source>
</reference>
<accession>A0AAW7QZC5</accession>
<dbReference type="EMBL" id="JAGGJB010000004">
    <property type="protein sequence ID" value="MDN7124776.1"/>
    <property type="molecule type" value="Genomic_DNA"/>
</dbReference>
<feature type="chain" id="PRO_5043723271" description="DUF560 domain-containing protein" evidence="1">
    <location>
        <begin position="21"/>
        <end position="303"/>
    </location>
</feature>
<gene>
    <name evidence="2" type="ORF">J6I90_07775</name>
    <name evidence="3" type="ORF">J6I92_07680</name>
</gene>
<evidence type="ECO:0000313" key="2">
    <source>
        <dbReference type="EMBL" id="MDN7124776.1"/>
    </source>
</evidence>
<evidence type="ECO:0000313" key="5">
    <source>
        <dbReference type="Proteomes" id="UP001169492"/>
    </source>
</evidence>
<sequence length="303" mass="34486">MTYNTMLPVVLLILCPAAQAETSTSNWTFANEFEAGYLYDSNVGLSQIDENTTESDQALQLRGKLQLGWQATEQLNISTSYQYQNKNYRDFSSFDQEITTLMADINYQLAWFKVGVSQHNADAKVAHRDFLDFRQTSYYLADLIGDSIYWRLGHQRLTKTLQDYPARNAAASNYSADLFWFFHQGSRFVTFGYTHEDEVAADAKFSYLGHQLRSSLNQTLDLWGHAQKLSLSVDYKNRDYSSAWLPNQAARQDNVTTFEGQWQAPLSKHFTLAVTAKHTNSASTVEAADYRDTSAGVSLQLEF</sequence>
<proteinExistence type="predicted"/>
<evidence type="ECO:0000256" key="1">
    <source>
        <dbReference type="SAM" id="SignalP"/>
    </source>
</evidence>
<evidence type="ECO:0000313" key="3">
    <source>
        <dbReference type="EMBL" id="MDN7129750.1"/>
    </source>
</evidence>
<dbReference type="InterPro" id="IPR018759">
    <property type="entry name" value="BBP2_2"/>
</dbReference>
<dbReference type="Proteomes" id="UP001169491">
    <property type="component" value="Unassembled WGS sequence"/>
</dbReference>
<keyword evidence="4" id="KW-1185">Reference proteome</keyword>
<dbReference type="RefSeq" id="WP_301774609.1">
    <property type="nucleotide sequence ID" value="NZ_JAGGJB010000004.1"/>
</dbReference>
<evidence type="ECO:0008006" key="6">
    <source>
        <dbReference type="Google" id="ProtNLM"/>
    </source>
</evidence>